<accession>A0A0J8U1E9</accession>
<comment type="caution">
    <text evidence="1">The sequence shown here is derived from an EMBL/GenBank/DDBJ whole genome shotgun (WGS) entry which is preliminary data.</text>
</comment>
<evidence type="ECO:0000313" key="1">
    <source>
        <dbReference type="EMBL" id="KMV15396.1"/>
    </source>
</evidence>
<dbReference type="PATRIC" id="fig|451644.5.peg.5253"/>
<evidence type="ECO:0008006" key="3">
    <source>
        <dbReference type="Google" id="ProtNLM"/>
    </source>
</evidence>
<gene>
    <name evidence="1" type="ORF">ACT17_25510</name>
</gene>
<dbReference type="Proteomes" id="UP000037594">
    <property type="component" value="Unassembled WGS sequence"/>
</dbReference>
<evidence type="ECO:0000313" key="2">
    <source>
        <dbReference type="Proteomes" id="UP000037594"/>
    </source>
</evidence>
<name>A0A0J8U1E9_9MYCO</name>
<reference evidence="1 2" key="1">
    <citation type="submission" date="2015-06" db="EMBL/GenBank/DDBJ databases">
        <title>Genome sequence of Mycobacterium conceptionense strain MLE.</title>
        <authorList>
            <person name="Greninger A.L."/>
            <person name="Cunningham G."/>
            <person name="Chiu C.Y."/>
            <person name="Miller S."/>
        </authorList>
    </citation>
    <scope>NUCLEOTIDE SEQUENCE [LARGE SCALE GENOMIC DNA]</scope>
    <source>
        <strain evidence="1 2">MLE</strain>
    </source>
</reference>
<dbReference type="RefSeq" id="WP_047039975.1">
    <property type="nucleotide sequence ID" value="NZ_AGSZ01000387.1"/>
</dbReference>
<sequence>MRDVFIGSELLRRGALTRGQLRWNYRPIFPDIYVPKSGPLPLRRRTVGAYLWSGRNGVIAGRAAAALHGALWVADGAPVEMLWRNGRPPDGIVVRNERIDPEEITVVAGLPVTTPERTALDLARHLPRDLAVQNLDALARATGVKAADALILAERYLRARGLRRAEVALDLMDGGAQSPKESWLRLVLIDGGLPRPRTQIRVTDGFNEAFIDMGYDEPMVGADYEGKHHATDRPRYVHDIGRNELIARQGWIDVHVVVEHSRAFICTGCARR</sequence>
<organism evidence="1 2">
    <name type="scientific">Mycolicibacterium conceptionense</name>
    <dbReference type="NCBI Taxonomy" id="451644"/>
    <lineage>
        <taxon>Bacteria</taxon>
        <taxon>Bacillati</taxon>
        <taxon>Actinomycetota</taxon>
        <taxon>Actinomycetes</taxon>
        <taxon>Mycobacteriales</taxon>
        <taxon>Mycobacteriaceae</taxon>
        <taxon>Mycolicibacterium</taxon>
    </lineage>
</organism>
<dbReference type="EMBL" id="LFOD01000031">
    <property type="protein sequence ID" value="KMV15396.1"/>
    <property type="molecule type" value="Genomic_DNA"/>
</dbReference>
<dbReference type="AlphaFoldDB" id="A0A0J8U1E9"/>
<protein>
    <recommendedName>
        <fullName evidence="3">AbiEi antitoxin C-terminal domain-containing protein</fullName>
    </recommendedName>
</protein>
<dbReference type="OrthoDB" id="4696350at2"/>
<proteinExistence type="predicted"/>